<organism evidence="1 2">
    <name type="scientific">Chryseobacterium gambrini</name>
    <dbReference type="NCBI Taxonomy" id="373672"/>
    <lineage>
        <taxon>Bacteria</taxon>
        <taxon>Pseudomonadati</taxon>
        <taxon>Bacteroidota</taxon>
        <taxon>Flavobacteriia</taxon>
        <taxon>Flavobacteriales</taxon>
        <taxon>Weeksellaceae</taxon>
        <taxon>Chryseobacterium group</taxon>
        <taxon>Chryseobacterium</taxon>
    </lineage>
</organism>
<dbReference type="STRING" id="373672.SAMN05421785_101592"/>
<dbReference type="OrthoDB" id="1273271at2"/>
<dbReference type="EMBL" id="FTOV01000001">
    <property type="protein sequence ID" value="SIS62591.1"/>
    <property type="molecule type" value="Genomic_DNA"/>
</dbReference>
<sequence>MKKILLVLSVLSAPFFLSQKTKNVKPETKKNTNANVATDVKPSLSLTKEEIELYNGKFLKFIAALKVSDRKAMDELLSEKAKKMVTDVVYQKLAADIKTNKTFQIIKASYKPLIDGSSLPMIQYKYSDDKAAEPKEVITAVFETDGKIMGIKPYKIVK</sequence>
<name>A0A1N7KLZ1_9FLAO</name>
<dbReference type="RefSeq" id="WP_076390403.1">
    <property type="nucleotide sequence ID" value="NZ_FTOV01000001.1"/>
</dbReference>
<dbReference type="Proteomes" id="UP000185781">
    <property type="component" value="Unassembled WGS sequence"/>
</dbReference>
<reference evidence="1 2" key="1">
    <citation type="submission" date="2017-01" db="EMBL/GenBank/DDBJ databases">
        <authorList>
            <person name="Mah S.A."/>
            <person name="Swanson W.J."/>
            <person name="Moy G.W."/>
            <person name="Vacquier V.D."/>
        </authorList>
    </citation>
    <scope>NUCLEOTIDE SEQUENCE [LARGE SCALE GENOMIC DNA]</scope>
    <source>
        <strain evidence="1 2">DSM 18014</strain>
    </source>
</reference>
<proteinExistence type="predicted"/>
<evidence type="ECO:0000313" key="2">
    <source>
        <dbReference type="Proteomes" id="UP000185781"/>
    </source>
</evidence>
<accession>A0A1N7KLZ1</accession>
<protein>
    <submittedName>
        <fullName evidence="1">Uncharacterized protein</fullName>
    </submittedName>
</protein>
<dbReference type="AlphaFoldDB" id="A0A1N7KLZ1"/>
<evidence type="ECO:0000313" key="1">
    <source>
        <dbReference type="EMBL" id="SIS62591.1"/>
    </source>
</evidence>
<gene>
    <name evidence="1" type="ORF">SAMN05421785_101592</name>
</gene>